<protein>
    <submittedName>
        <fullName evidence="9">ABC transporter permease subunit</fullName>
    </submittedName>
</protein>
<feature type="transmembrane region" description="Helical" evidence="7">
    <location>
        <begin position="264"/>
        <end position="289"/>
    </location>
</feature>
<feature type="transmembrane region" description="Helical" evidence="7">
    <location>
        <begin position="12"/>
        <end position="35"/>
    </location>
</feature>
<dbReference type="CDD" id="cd06261">
    <property type="entry name" value="TM_PBP2"/>
    <property type="match status" value="1"/>
</dbReference>
<keyword evidence="5 7" id="KW-1133">Transmembrane helix</keyword>
<comment type="similarity">
    <text evidence="7">Belongs to the binding-protein-dependent transport system permease family.</text>
</comment>
<keyword evidence="2 7" id="KW-0813">Transport</keyword>
<evidence type="ECO:0000256" key="3">
    <source>
        <dbReference type="ARBA" id="ARBA00022475"/>
    </source>
</evidence>
<gene>
    <name evidence="9" type="ORF">GO988_10830</name>
</gene>
<evidence type="ECO:0000259" key="8">
    <source>
        <dbReference type="PROSITE" id="PS50928"/>
    </source>
</evidence>
<dbReference type="Pfam" id="PF00528">
    <property type="entry name" value="BPD_transp_1"/>
    <property type="match status" value="1"/>
</dbReference>
<dbReference type="PANTHER" id="PTHR43386:SF1">
    <property type="entry name" value="D,D-DIPEPTIDE TRANSPORT SYSTEM PERMEASE PROTEIN DDPC-RELATED"/>
    <property type="match status" value="1"/>
</dbReference>
<dbReference type="InterPro" id="IPR050366">
    <property type="entry name" value="BP-dependent_transpt_permease"/>
</dbReference>
<dbReference type="Gene3D" id="1.10.3720.10">
    <property type="entry name" value="MetI-like"/>
    <property type="match status" value="1"/>
</dbReference>
<accession>A0A7K1TEI3</accession>
<evidence type="ECO:0000256" key="5">
    <source>
        <dbReference type="ARBA" id="ARBA00022989"/>
    </source>
</evidence>
<evidence type="ECO:0000256" key="2">
    <source>
        <dbReference type="ARBA" id="ARBA00022448"/>
    </source>
</evidence>
<feature type="transmembrane region" description="Helical" evidence="7">
    <location>
        <begin position="84"/>
        <end position="106"/>
    </location>
</feature>
<feature type="transmembrane region" description="Helical" evidence="7">
    <location>
        <begin position="309"/>
        <end position="327"/>
    </location>
</feature>
<evidence type="ECO:0000313" key="9">
    <source>
        <dbReference type="EMBL" id="MVN76817.1"/>
    </source>
</evidence>
<keyword evidence="6 7" id="KW-0472">Membrane</keyword>
<dbReference type="PANTHER" id="PTHR43386">
    <property type="entry name" value="OLIGOPEPTIDE TRANSPORT SYSTEM PERMEASE PROTEIN APPC"/>
    <property type="match status" value="1"/>
</dbReference>
<evidence type="ECO:0000256" key="7">
    <source>
        <dbReference type="RuleBase" id="RU363032"/>
    </source>
</evidence>
<feature type="transmembrane region" description="Helical" evidence="7">
    <location>
        <begin position="166"/>
        <end position="186"/>
    </location>
</feature>
<evidence type="ECO:0000313" key="10">
    <source>
        <dbReference type="Proteomes" id="UP000441336"/>
    </source>
</evidence>
<feature type="domain" description="ABC transmembrane type-1" evidence="8">
    <location>
        <begin position="130"/>
        <end position="331"/>
    </location>
</feature>
<comment type="subcellular location">
    <subcellularLocation>
        <location evidence="1 7">Cell membrane</location>
        <topology evidence="1 7">Multi-pass membrane protein</topology>
    </subcellularLocation>
</comment>
<dbReference type="InterPro" id="IPR035906">
    <property type="entry name" value="MetI-like_sf"/>
</dbReference>
<keyword evidence="3" id="KW-1003">Cell membrane</keyword>
<dbReference type="InterPro" id="IPR000515">
    <property type="entry name" value="MetI-like"/>
</dbReference>
<evidence type="ECO:0000256" key="6">
    <source>
        <dbReference type="ARBA" id="ARBA00023136"/>
    </source>
</evidence>
<dbReference type="GO" id="GO:0005886">
    <property type="term" value="C:plasma membrane"/>
    <property type="evidence" value="ECO:0007669"/>
    <property type="project" value="UniProtKB-SubCell"/>
</dbReference>
<proteinExistence type="inferred from homology"/>
<dbReference type="SUPFAM" id="SSF161098">
    <property type="entry name" value="MetI-like"/>
    <property type="match status" value="1"/>
</dbReference>
<dbReference type="GO" id="GO:0055085">
    <property type="term" value="P:transmembrane transport"/>
    <property type="evidence" value="ECO:0007669"/>
    <property type="project" value="InterPro"/>
</dbReference>
<organism evidence="9 10">
    <name type="scientific">Hymenobacter ginkgonis</name>
    <dbReference type="NCBI Taxonomy" id="2682976"/>
    <lineage>
        <taxon>Bacteria</taxon>
        <taxon>Pseudomonadati</taxon>
        <taxon>Bacteroidota</taxon>
        <taxon>Cytophagia</taxon>
        <taxon>Cytophagales</taxon>
        <taxon>Hymenobacteraceae</taxon>
        <taxon>Hymenobacter</taxon>
    </lineage>
</organism>
<keyword evidence="10" id="KW-1185">Reference proteome</keyword>
<dbReference type="AlphaFoldDB" id="A0A7K1TEI3"/>
<keyword evidence="4 7" id="KW-0812">Transmembrane</keyword>
<feature type="transmembrane region" description="Helical" evidence="7">
    <location>
        <begin position="192"/>
        <end position="218"/>
    </location>
</feature>
<evidence type="ECO:0000256" key="1">
    <source>
        <dbReference type="ARBA" id="ARBA00004651"/>
    </source>
</evidence>
<feature type="transmembrane region" description="Helical" evidence="7">
    <location>
        <begin position="136"/>
        <end position="154"/>
    </location>
</feature>
<evidence type="ECO:0000256" key="4">
    <source>
        <dbReference type="ARBA" id="ARBA00022692"/>
    </source>
</evidence>
<name>A0A7K1TEI3_9BACT</name>
<dbReference type="PROSITE" id="PS50928">
    <property type="entry name" value="ABC_TM1"/>
    <property type="match status" value="1"/>
</dbReference>
<dbReference type="Proteomes" id="UP000441336">
    <property type="component" value="Unassembled WGS sequence"/>
</dbReference>
<feature type="transmembrane region" description="Helical" evidence="7">
    <location>
        <begin position="113"/>
        <end position="130"/>
    </location>
</feature>
<comment type="caution">
    <text evidence="9">The sequence shown here is derived from an EMBL/GenBank/DDBJ whole genome shotgun (WGS) entry which is preliminary data.</text>
</comment>
<sequence length="361" mass="38371">MNARGPTRFASGSAYWGAVAWLALVVGVGVLGPWLPLPYPPATPDLAHIAIPPGWGNSAAAHYFGTDPAGRDVLAELVFGARELLTLSLPATALATLLGASAGGAAGFWGNRGLALPLAIGPLALAAGWWLLALPYWLISSIILLIISFLIFIYQWKFARLGPRRFAGVTLPLPLDSLVLGVATLLSAVPRLVLVVALAAGPPLSTSQLLAVLVLVAWPDTARLVRAQMLRVRVQPFVEAAWASGLPEWRIWWRHALPHACQPLWASAPLSLAGLIGLESTLAFLGIGLLPTTASWGHLLGTLRQEPTAWWLVVGPGSALLFTLLALQEVARQLSGLHSSKEYFNKTASDVTAAHLRTKIK</sequence>
<reference evidence="9 10" key="1">
    <citation type="submission" date="2019-12" db="EMBL/GenBank/DDBJ databases">
        <title>Hymenobacter sp. HMF4947 Genome sequencing and assembly.</title>
        <authorList>
            <person name="Kang H."/>
            <person name="Cha I."/>
            <person name="Kim H."/>
            <person name="Joh K."/>
        </authorList>
    </citation>
    <scope>NUCLEOTIDE SEQUENCE [LARGE SCALE GENOMIC DNA]</scope>
    <source>
        <strain evidence="9 10">HMF4947</strain>
    </source>
</reference>
<dbReference type="EMBL" id="WQKZ01000002">
    <property type="protein sequence ID" value="MVN76817.1"/>
    <property type="molecule type" value="Genomic_DNA"/>
</dbReference>